<accession>A0ABV6N499</accession>
<comment type="caution">
    <text evidence="3">The sequence shown here is derived from an EMBL/GenBank/DDBJ whole genome shotgun (WGS) entry which is preliminary data.</text>
</comment>
<dbReference type="Proteomes" id="UP001589810">
    <property type="component" value="Unassembled WGS sequence"/>
</dbReference>
<keyword evidence="4" id="KW-1185">Reference proteome</keyword>
<evidence type="ECO:0008006" key="5">
    <source>
        <dbReference type="Google" id="ProtNLM"/>
    </source>
</evidence>
<keyword evidence="2" id="KW-0732">Signal</keyword>
<dbReference type="RefSeq" id="WP_273937646.1">
    <property type="nucleotide sequence ID" value="NZ_CP097263.1"/>
</dbReference>
<proteinExistence type="predicted"/>
<reference evidence="3 4" key="1">
    <citation type="submission" date="2024-09" db="EMBL/GenBank/DDBJ databases">
        <authorList>
            <person name="Sun Q."/>
            <person name="Mori K."/>
        </authorList>
    </citation>
    <scope>NUCLEOTIDE SEQUENCE [LARGE SCALE GENOMIC DNA]</scope>
    <source>
        <strain evidence="3 4">TBRC 1432</strain>
    </source>
</reference>
<evidence type="ECO:0000256" key="1">
    <source>
        <dbReference type="SAM" id="MobiDB-lite"/>
    </source>
</evidence>
<dbReference type="EMBL" id="JBHLUD010000013">
    <property type="protein sequence ID" value="MFC0547418.1"/>
    <property type="molecule type" value="Genomic_DNA"/>
</dbReference>
<sequence length="492" mass="50724">MSRTVHGPGGRAAILVSVGALLLGAAACSTSHAGTSGTVTLSIGGKQIVDPARLEAEGERELAYTVGFGYVSPSGTGLPRCWFAQLGLTGTVDERLWCGPVQVPGSPPTNAWVPISMKKTGENDSQIQLQVQPPDVPIPGNRSTPVSDSLIRADGTTTNPKAVVNRTASANFVAVLTDTEHKSNAELGLTEPAPVRVHDDLLAVNGTGYGRPSSFPIGDGATLVPGNGSQLRVLRLHVERPGKTDPAFGAQQWSGWGPQQSTLSLVVAGRRTMLSPDRLPDSGDVFLIYAVPDKPDPPESLVLGSVGANSLEQTVAVPDGRRAAKAPASLATAGGVSKVPANASQKITARTAVPYGGLPAGDHAAELTVTGVRLGRQRPIKLDSGDYQLLTEVADGKALLEVAIRTTGQLPAIMAGPVTKNSFALTLPDNSKAKLMGVRYDGDLLPAALVFEVPADVRSVKIGVSTGAVTVSALGRVDLTAGAPIDLPLDFG</sequence>
<name>A0ABV6N499_9PSEU</name>
<feature type="chain" id="PRO_5046988065" description="LigA protein" evidence="2">
    <location>
        <begin position="34"/>
        <end position="492"/>
    </location>
</feature>
<gene>
    <name evidence="3" type="ORF">ACFFH7_38325</name>
</gene>
<feature type="signal peptide" evidence="2">
    <location>
        <begin position="1"/>
        <end position="33"/>
    </location>
</feature>
<evidence type="ECO:0000256" key="2">
    <source>
        <dbReference type="SAM" id="SignalP"/>
    </source>
</evidence>
<evidence type="ECO:0000313" key="4">
    <source>
        <dbReference type="Proteomes" id="UP001589810"/>
    </source>
</evidence>
<dbReference type="PROSITE" id="PS51257">
    <property type="entry name" value="PROKAR_LIPOPROTEIN"/>
    <property type="match status" value="1"/>
</dbReference>
<organism evidence="3 4">
    <name type="scientific">Kutzneria chonburiensis</name>
    <dbReference type="NCBI Taxonomy" id="1483604"/>
    <lineage>
        <taxon>Bacteria</taxon>
        <taxon>Bacillati</taxon>
        <taxon>Actinomycetota</taxon>
        <taxon>Actinomycetes</taxon>
        <taxon>Pseudonocardiales</taxon>
        <taxon>Pseudonocardiaceae</taxon>
        <taxon>Kutzneria</taxon>
    </lineage>
</organism>
<feature type="region of interest" description="Disordered" evidence="1">
    <location>
        <begin position="134"/>
        <end position="155"/>
    </location>
</feature>
<evidence type="ECO:0000313" key="3">
    <source>
        <dbReference type="EMBL" id="MFC0547418.1"/>
    </source>
</evidence>
<protein>
    <recommendedName>
        <fullName evidence="5">LigA protein</fullName>
    </recommendedName>
</protein>